<accession>A0A090MV28</accession>
<dbReference type="EMBL" id="CCAZ020000002">
    <property type="protein sequence ID" value="CEG10287.1"/>
    <property type="molecule type" value="Genomic_DNA"/>
</dbReference>
<evidence type="ECO:0000313" key="2">
    <source>
        <dbReference type="EMBL" id="CEG10287.1"/>
    </source>
</evidence>
<dbReference type="AlphaFoldDB" id="A0A090MV28"/>
<dbReference type="Pfam" id="PF10686">
    <property type="entry name" value="YAcAr"/>
    <property type="match status" value="1"/>
</dbReference>
<comment type="caution">
    <text evidence="2">The sequence shown here is derived from an EMBL/GenBank/DDBJ whole genome shotgun (WGS) entry which is preliminary data.</text>
</comment>
<dbReference type="STRING" id="1035.BN961_03725"/>
<dbReference type="InterPro" id="IPR019627">
    <property type="entry name" value="YAcAr"/>
</dbReference>
<gene>
    <name evidence="2" type="ORF">BN961_03725</name>
</gene>
<name>A0A090MV28_AFIFE</name>
<proteinExistence type="predicted"/>
<feature type="domain" description="YspA cpYpsA-related SLOG" evidence="1">
    <location>
        <begin position="1"/>
        <end position="64"/>
    </location>
</feature>
<evidence type="ECO:0000259" key="1">
    <source>
        <dbReference type="Pfam" id="PF10686"/>
    </source>
</evidence>
<protein>
    <recommendedName>
        <fullName evidence="1">YspA cpYpsA-related SLOG domain-containing protein</fullName>
    </recommendedName>
</protein>
<dbReference type="RefSeq" id="WP_006022592.1">
    <property type="nucleotide sequence ID" value="NZ_CCAZ020000002.1"/>
</dbReference>
<keyword evidence="3" id="KW-1185">Reference proteome</keyword>
<dbReference type="Proteomes" id="UP000035762">
    <property type="component" value="Unassembled WGS sequence"/>
</dbReference>
<dbReference type="OrthoDB" id="572639at2"/>
<reference evidence="2 3" key="1">
    <citation type="journal article" date="2014" name="Genome Announc.">
        <title>Genome Sequence of Afipia felis Strain 76713, Isolated in Hospital Water Using an Amoeba Co-Culture Procedure.</title>
        <authorList>
            <person name="Benamar S."/>
            <person name="La Scola B."/>
            <person name="Croce O."/>
        </authorList>
    </citation>
    <scope>NUCLEOTIDE SEQUENCE [LARGE SCALE GENOMIC DNA]</scope>
    <source>
        <strain evidence="2 3">76713</strain>
    </source>
</reference>
<organism evidence="2 3">
    <name type="scientific">Afipia felis</name>
    <name type="common">Cat scratch disease bacillus</name>
    <dbReference type="NCBI Taxonomy" id="1035"/>
    <lineage>
        <taxon>Bacteria</taxon>
        <taxon>Pseudomonadati</taxon>
        <taxon>Pseudomonadota</taxon>
        <taxon>Alphaproteobacteria</taxon>
        <taxon>Hyphomicrobiales</taxon>
        <taxon>Nitrobacteraceae</taxon>
        <taxon>Afipia</taxon>
    </lineage>
</organism>
<evidence type="ECO:0000313" key="3">
    <source>
        <dbReference type="Proteomes" id="UP000035762"/>
    </source>
</evidence>
<sequence length="138" mass="15015">MRLLVCGGRHFEDAEMVHHELTALHWRKPISVVVHGSIAGVGIIAEAWARRHGIAVVRYPPNWEFYGKKAEGLRSDFMLTDSRPDFVVAFPGGRHTADLVQRAINVGLAVLAIPPNTAGACPVAKHPPQRGQPTTASL</sequence>